<dbReference type="STRING" id="582672.SAMN05216360_11985"/>
<evidence type="ECO:0000259" key="4">
    <source>
        <dbReference type="PROSITE" id="PS51063"/>
    </source>
</evidence>
<keyword evidence="3" id="KW-0804">Transcription</keyword>
<dbReference type="CDD" id="cd00038">
    <property type="entry name" value="CAP_ED"/>
    <property type="match status" value="1"/>
</dbReference>
<evidence type="ECO:0000313" key="5">
    <source>
        <dbReference type="EMBL" id="SDO32664.1"/>
    </source>
</evidence>
<dbReference type="SUPFAM" id="SSF46785">
    <property type="entry name" value="Winged helix' DNA-binding domain"/>
    <property type="match status" value="1"/>
</dbReference>
<keyword evidence="5" id="KW-0418">Kinase</keyword>
<dbReference type="RefSeq" id="WP_091721183.1">
    <property type="nucleotide sequence ID" value="NZ_FNHS01000019.1"/>
</dbReference>
<dbReference type="Pfam" id="PF13545">
    <property type="entry name" value="HTH_Crp_2"/>
    <property type="match status" value="1"/>
</dbReference>
<feature type="domain" description="HTH crp-type" evidence="4">
    <location>
        <begin position="153"/>
        <end position="227"/>
    </location>
</feature>
<dbReference type="InterPro" id="IPR036388">
    <property type="entry name" value="WH-like_DNA-bd_sf"/>
</dbReference>
<dbReference type="InterPro" id="IPR012318">
    <property type="entry name" value="HTH_CRP"/>
</dbReference>
<dbReference type="InterPro" id="IPR018490">
    <property type="entry name" value="cNMP-bd_dom_sf"/>
</dbReference>
<protein>
    <submittedName>
        <fullName evidence="5">cAMP-binding domain of CRP or a regulatory subunit of cAMP-dependent protein kinases</fullName>
    </submittedName>
</protein>
<dbReference type="GO" id="GO:0003677">
    <property type="term" value="F:DNA binding"/>
    <property type="evidence" value="ECO:0007669"/>
    <property type="project" value="UniProtKB-KW"/>
</dbReference>
<dbReference type="OrthoDB" id="7584044at2"/>
<dbReference type="InterPro" id="IPR036390">
    <property type="entry name" value="WH_DNA-bd_sf"/>
</dbReference>
<dbReference type="PROSITE" id="PS51063">
    <property type="entry name" value="HTH_CRP_2"/>
    <property type="match status" value="1"/>
</dbReference>
<dbReference type="InterPro" id="IPR000595">
    <property type="entry name" value="cNMP-bd_dom"/>
</dbReference>
<keyword evidence="6" id="KW-1185">Reference proteome</keyword>
<dbReference type="GO" id="GO:0016301">
    <property type="term" value="F:kinase activity"/>
    <property type="evidence" value="ECO:0007669"/>
    <property type="project" value="UniProtKB-KW"/>
</dbReference>
<reference evidence="6" key="1">
    <citation type="submission" date="2016-10" db="EMBL/GenBank/DDBJ databases">
        <authorList>
            <person name="Varghese N."/>
            <person name="Submissions S."/>
        </authorList>
    </citation>
    <scope>NUCLEOTIDE SEQUENCE [LARGE SCALE GENOMIC DNA]</scope>
    <source>
        <strain evidence="6">BL47</strain>
    </source>
</reference>
<keyword evidence="5" id="KW-0808">Transferase</keyword>
<dbReference type="EMBL" id="FNHS01000019">
    <property type="protein sequence ID" value="SDO32664.1"/>
    <property type="molecule type" value="Genomic_DNA"/>
</dbReference>
<dbReference type="SUPFAM" id="SSF51206">
    <property type="entry name" value="cAMP-binding domain-like"/>
    <property type="match status" value="1"/>
</dbReference>
<dbReference type="Proteomes" id="UP000198704">
    <property type="component" value="Unassembled WGS sequence"/>
</dbReference>
<keyword evidence="2" id="KW-0238">DNA-binding</keyword>
<name>A0A1H0IME8_9HYPH</name>
<dbReference type="Pfam" id="PF00027">
    <property type="entry name" value="cNMP_binding"/>
    <property type="match status" value="1"/>
</dbReference>
<sequence>MPNGYNGTGTELLARKLDGCVRLNEAERAAILDLPYTVRNLPARHDIVRFGDQPSQCCLVLQGWVSRYAALSEGERQILSFYIAGDIPDLQSLHLERMDHHIATLTASTIAFVAHDELHRLFRRCPSLIGAMWRETLIDAAHYRERITSLGRRQALGRVAHLFCELYLRQRSMGLTSGLSCPMAPKQAELADALGLTSVHLNRVLRTLRMRGLVTLGGGVLTIEDWDELAAVAEFDPTFLHQTGLPVPTHETAVPL</sequence>
<dbReference type="InterPro" id="IPR014710">
    <property type="entry name" value="RmlC-like_jellyroll"/>
</dbReference>
<dbReference type="Gene3D" id="1.10.10.10">
    <property type="entry name" value="Winged helix-like DNA-binding domain superfamily/Winged helix DNA-binding domain"/>
    <property type="match status" value="1"/>
</dbReference>
<dbReference type="AlphaFoldDB" id="A0A1H0IME8"/>
<organism evidence="5 6">
    <name type="scientific">Methylobacterium phyllostachyos</name>
    <dbReference type="NCBI Taxonomy" id="582672"/>
    <lineage>
        <taxon>Bacteria</taxon>
        <taxon>Pseudomonadati</taxon>
        <taxon>Pseudomonadota</taxon>
        <taxon>Alphaproteobacteria</taxon>
        <taxon>Hyphomicrobiales</taxon>
        <taxon>Methylobacteriaceae</taxon>
        <taxon>Methylobacterium</taxon>
    </lineage>
</organism>
<dbReference type="Gene3D" id="2.60.120.10">
    <property type="entry name" value="Jelly Rolls"/>
    <property type="match status" value="1"/>
</dbReference>
<evidence type="ECO:0000256" key="2">
    <source>
        <dbReference type="ARBA" id="ARBA00023125"/>
    </source>
</evidence>
<proteinExistence type="predicted"/>
<accession>A0A1H0IME8</accession>
<dbReference type="GO" id="GO:0006355">
    <property type="term" value="P:regulation of DNA-templated transcription"/>
    <property type="evidence" value="ECO:0007669"/>
    <property type="project" value="InterPro"/>
</dbReference>
<keyword evidence="1" id="KW-0805">Transcription regulation</keyword>
<evidence type="ECO:0000256" key="1">
    <source>
        <dbReference type="ARBA" id="ARBA00023015"/>
    </source>
</evidence>
<evidence type="ECO:0000256" key="3">
    <source>
        <dbReference type="ARBA" id="ARBA00023163"/>
    </source>
</evidence>
<evidence type="ECO:0000313" key="6">
    <source>
        <dbReference type="Proteomes" id="UP000198704"/>
    </source>
</evidence>
<gene>
    <name evidence="5" type="ORF">SAMN05216360_11985</name>
</gene>